<evidence type="ECO:0000313" key="3">
    <source>
        <dbReference type="Proteomes" id="UP000501991"/>
    </source>
</evidence>
<dbReference type="EMBL" id="CP048836">
    <property type="protein sequence ID" value="QID19176.1"/>
    <property type="molecule type" value="Genomic_DNA"/>
</dbReference>
<protein>
    <submittedName>
        <fullName evidence="2">Uncharacterized protein</fullName>
    </submittedName>
</protein>
<evidence type="ECO:0000256" key="1">
    <source>
        <dbReference type="SAM" id="SignalP"/>
    </source>
</evidence>
<evidence type="ECO:0000313" key="2">
    <source>
        <dbReference type="EMBL" id="QID19176.1"/>
    </source>
</evidence>
<dbReference type="KEGG" id="azq:G3580_17065"/>
<dbReference type="AlphaFoldDB" id="A0A6C1B620"/>
<gene>
    <name evidence="2" type="ORF">G3580_17065</name>
</gene>
<feature type="signal peptide" evidence="1">
    <location>
        <begin position="1"/>
        <end position="20"/>
    </location>
</feature>
<feature type="chain" id="PRO_5025589982" evidence="1">
    <location>
        <begin position="21"/>
        <end position="126"/>
    </location>
</feature>
<name>A0A6C1B620_9RHOO</name>
<keyword evidence="1" id="KW-0732">Signal</keyword>
<accession>A0A6C1B620</accession>
<sequence>MNTAFVMVILTLLADGQLSAAFVNTPTQAQCEQRAVAVGAILKKGGANVQQIRCIPSELQFTRFSHANAGTAPRHAYVLALGAHALGLTPVDDVAACRAGSAQRPVPEGATRYCVTSTQTPLPAGS</sequence>
<keyword evidence="3" id="KW-1185">Reference proteome</keyword>
<reference evidence="2 3" key="1">
    <citation type="submission" date="2020-02" db="EMBL/GenBank/DDBJ databases">
        <title>Nitrogenibacter mangrovi gen. nov., sp. nov. isolated from mangrove sediment, a denitrifying betaproteobacterium.</title>
        <authorList>
            <person name="Liao H."/>
            <person name="Tian Y."/>
        </authorList>
    </citation>
    <scope>NUCLEOTIDE SEQUENCE [LARGE SCALE GENOMIC DNA]</scope>
    <source>
        <strain evidence="2 3">M9-3-2</strain>
    </source>
</reference>
<organism evidence="2 3">
    <name type="scientific">Nitrogeniibacter mangrovi</name>
    <dbReference type="NCBI Taxonomy" id="2016596"/>
    <lineage>
        <taxon>Bacteria</taxon>
        <taxon>Pseudomonadati</taxon>
        <taxon>Pseudomonadota</taxon>
        <taxon>Betaproteobacteria</taxon>
        <taxon>Rhodocyclales</taxon>
        <taxon>Zoogloeaceae</taxon>
        <taxon>Nitrogeniibacter</taxon>
    </lineage>
</organism>
<dbReference type="Proteomes" id="UP000501991">
    <property type="component" value="Chromosome"/>
</dbReference>
<dbReference type="RefSeq" id="WP_173767527.1">
    <property type="nucleotide sequence ID" value="NZ_CP048836.1"/>
</dbReference>
<proteinExistence type="predicted"/>